<keyword evidence="8" id="KW-0489">Methyltransferase</keyword>
<comment type="function">
    <text evidence="1">Histone methyltransferase that trimethylates 'Lys-20' of histone H4 to form H4K20me3.</text>
</comment>
<dbReference type="PANTHER" id="PTHR12977:SF4">
    <property type="entry name" value="HISTONE-LYSINE N-METHYLTRANSFERASE KMT5B"/>
    <property type="match status" value="1"/>
</dbReference>
<evidence type="ECO:0000256" key="6">
    <source>
        <dbReference type="ARBA" id="ARBA00015413"/>
    </source>
</evidence>
<feature type="compositionally biased region" description="Basic and acidic residues" evidence="17">
    <location>
        <begin position="593"/>
        <end position="610"/>
    </location>
</feature>
<evidence type="ECO:0000256" key="17">
    <source>
        <dbReference type="SAM" id="MobiDB-lite"/>
    </source>
</evidence>
<comment type="similarity">
    <text evidence="4">Belongs to the type-B carboxylesterase/lipase family.</text>
</comment>
<evidence type="ECO:0000313" key="19">
    <source>
        <dbReference type="EMBL" id="GMG46665.1"/>
    </source>
</evidence>
<accession>A0ABQ6KVV1</accession>
<feature type="region of interest" description="Disordered" evidence="17">
    <location>
        <begin position="368"/>
        <end position="405"/>
    </location>
</feature>
<gene>
    <name evidence="19" type="ORF">Aory05_000546900</name>
</gene>
<comment type="catalytic activity">
    <reaction evidence="16">
        <text>L-lysyl(20)-[histone H4] + 3 S-adenosyl-L-methionine = N(6),N(6),N(6)-trimethyl-L-lysyl(20)-[histone H4] + 3 S-adenosyl-L-homocysteine + 3 H(+)</text>
        <dbReference type="Rhea" id="RHEA:64456"/>
        <dbReference type="Rhea" id="RHEA-COMP:15554"/>
        <dbReference type="Rhea" id="RHEA-COMP:15998"/>
        <dbReference type="ChEBI" id="CHEBI:15378"/>
        <dbReference type="ChEBI" id="CHEBI:29969"/>
        <dbReference type="ChEBI" id="CHEBI:57856"/>
        <dbReference type="ChEBI" id="CHEBI:59789"/>
        <dbReference type="ChEBI" id="CHEBI:61961"/>
        <dbReference type="EC" id="2.1.1.372"/>
    </reaction>
</comment>
<keyword evidence="10" id="KW-0949">S-adenosyl-L-methionine</keyword>
<dbReference type="SMART" id="SM00317">
    <property type="entry name" value="SET"/>
    <property type="match status" value="1"/>
</dbReference>
<evidence type="ECO:0000256" key="16">
    <source>
        <dbReference type="ARBA" id="ARBA00048081"/>
    </source>
</evidence>
<dbReference type="Proteomes" id="UP001165189">
    <property type="component" value="Unassembled WGS sequence"/>
</dbReference>
<dbReference type="PANTHER" id="PTHR12977">
    <property type="entry name" value="SUPPRESSOR OF VARIEGATION 4-20-RELATED"/>
    <property type="match status" value="1"/>
</dbReference>
<keyword evidence="11" id="KW-0378">Hydrolase</keyword>
<dbReference type="EC" id="2.1.1.372" evidence="14"/>
<evidence type="ECO:0000256" key="8">
    <source>
        <dbReference type="ARBA" id="ARBA00022603"/>
    </source>
</evidence>
<comment type="subcellular location">
    <subcellularLocation>
        <location evidence="3">Chromosome</location>
    </subcellularLocation>
    <subcellularLocation>
        <location evidence="2">Nucleus</location>
    </subcellularLocation>
</comment>
<dbReference type="Gene3D" id="1.10.10.1700">
    <property type="entry name" value="Histone-lysine N-methyltransferase"/>
    <property type="match status" value="1"/>
</dbReference>
<feature type="compositionally biased region" description="Polar residues" evidence="17">
    <location>
        <begin position="269"/>
        <end position="286"/>
    </location>
</feature>
<feature type="domain" description="SET" evidence="18">
    <location>
        <begin position="120"/>
        <end position="234"/>
    </location>
</feature>
<evidence type="ECO:0000313" key="20">
    <source>
        <dbReference type="Proteomes" id="UP001165189"/>
    </source>
</evidence>
<feature type="region of interest" description="Disordered" evidence="17">
    <location>
        <begin position="457"/>
        <end position="476"/>
    </location>
</feature>
<keyword evidence="12" id="KW-0156">Chromatin regulator</keyword>
<dbReference type="CDD" id="cd10524">
    <property type="entry name" value="SET_Suv4-20-like"/>
    <property type="match status" value="1"/>
</dbReference>
<sequence length="1144" mass="127855">MPSSKARDSPSVERRDRLTLAKLASYDDVATDALVDRAYFWTNTRKNRTKYIPVRGVHEDDVARILLHEVIVAKDSAQAEKQLLAMSGMKKYLAKLPNDREKEWFRRHLRKYIQMYLPDSPFEVTTTNRYTITEHEAAICARKFIKQGQEIKYLSGTLVPMTREEEQELDLKRKDFSIVMSSRRKTPSFFLGPARFANHDCNANGRLVTRGSEGMQVVATRDIYIGEEITVSYGDDYFGIDNCECLCLTCERAVRNGWAPHVDSEEGSSKASTPALNDEAISNDSLLSPRKRKHHLDSDSDISPSSTPRKRSKFTRQSSKLRSAVSLADFAPVGSGSDNPPPQAETSIVPETTGAASITNDTIVPASGSAVEVSQASATDCDSSPSLEADESHHSSTSTTPTSIGDVKIKVEDTVEASLTESASATHITLSITGQPHNDRHPPGTDNDMLSELSEITDNPQKPKRSRGSRWKHGVVPSVEEESHRVRVPGDYTKTSKLLAQAYDRWVDCHTCNVWFVQHNSYLTRRECPRCERHSMLYGFRWPKTDKEGSMDDEERVMDHRTVHRFLYPEEEARISRKDRGVSFGVTPTPELSEPRTETEDSEACDDRRNTRASRTRTRSLRMTIAYESPLVSLDYGVFQGRYDSTYNLSYFRKIPFAAPPTGENRFRAPQPPMRILDDVYDTDQDFDMCPQRTVNGSEDCLYLGLFSRPWDVRSSTAATKRPVLVVFYGGGFIQGGASFTLPPSSYPVLNASTLNDYVVIYSNYRVNAFGFLPGRAVKESPISDLNPGLLDQQFVLKWVQRYIHHFGGDPHNVTIWGQSAGGGSVVAQVLANGRGRQPKLFSKALASSPFWPKTYAYDAPEAEAIYEHLTNLTGCANATETLACLKAVDVQTIRDANLIISESQKYTTSTFTWGPVIDGEFLFDTLTEAVASDSLQTELVFGMYNTHEGENFVPPGFRSLNMTNGLNSSIPSFHQWLVGFLPRLSSEEIRLVESKYYPPVGRSETLDLYNSTYVRAGLIYRDVVLACPAYWIASAARTAGYAGEYTISPAQHASDTIYWNQVNSIQQTDELIYQGYAGAFASFFQTGDPNAHKLTNSSQPGVPMLQSTGDEFVVTDTGFETAELVLLKERCDFWKSIGERVPV</sequence>
<evidence type="ECO:0000256" key="7">
    <source>
        <dbReference type="ARBA" id="ARBA00022454"/>
    </source>
</evidence>
<evidence type="ECO:0000256" key="9">
    <source>
        <dbReference type="ARBA" id="ARBA00022679"/>
    </source>
</evidence>
<evidence type="ECO:0000256" key="5">
    <source>
        <dbReference type="ARBA" id="ARBA00014232"/>
    </source>
</evidence>
<dbReference type="InterPro" id="IPR001214">
    <property type="entry name" value="SET_dom"/>
</dbReference>
<dbReference type="SUPFAM" id="SSF53474">
    <property type="entry name" value="alpha/beta-Hydrolases"/>
    <property type="match status" value="1"/>
</dbReference>
<dbReference type="PROSITE" id="PS51567">
    <property type="entry name" value="SAM_MT43_SUVAR420_1"/>
    <property type="match status" value="1"/>
</dbReference>
<dbReference type="InterPro" id="IPR002018">
    <property type="entry name" value="CarbesteraseB"/>
</dbReference>
<organism evidence="19 20">
    <name type="scientific">Aspergillus oryzae var. brunneus</name>
    <dbReference type="NCBI Taxonomy" id="332754"/>
    <lineage>
        <taxon>Eukaryota</taxon>
        <taxon>Fungi</taxon>
        <taxon>Dikarya</taxon>
        <taxon>Ascomycota</taxon>
        <taxon>Pezizomycotina</taxon>
        <taxon>Eurotiomycetes</taxon>
        <taxon>Eurotiomycetidae</taxon>
        <taxon>Eurotiales</taxon>
        <taxon>Aspergillaceae</taxon>
        <taxon>Aspergillus</taxon>
        <taxon>Aspergillus subgen. Circumdati</taxon>
    </lineage>
</organism>
<dbReference type="InterPro" id="IPR046341">
    <property type="entry name" value="SET_dom_sf"/>
</dbReference>
<keyword evidence="20" id="KW-1185">Reference proteome</keyword>
<dbReference type="SUPFAM" id="SSF82199">
    <property type="entry name" value="SET domain"/>
    <property type="match status" value="1"/>
</dbReference>
<dbReference type="InterPro" id="IPR039977">
    <property type="entry name" value="Suv4-20/Set9"/>
</dbReference>
<name>A0ABQ6KVV1_ASPOZ</name>
<comment type="caution">
    <text evidence="19">The sequence shown here is derived from an EMBL/GenBank/DDBJ whole genome shotgun (WGS) entry which is preliminary data.</text>
</comment>
<keyword evidence="9" id="KW-0808">Transferase</keyword>
<feature type="compositionally biased region" description="Basic residues" evidence="17">
    <location>
        <begin position="462"/>
        <end position="473"/>
    </location>
</feature>
<proteinExistence type="inferred from homology"/>
<feature type="compositionally biased region" description="Polar residues" evidence="17">
    <location>
        <begin position="372"/>
        <end position="386"/>
    </location>
</feature>
<evidence type="ECO:0000256" key="4">
    <source>
        <dbReference type="ARBA" id="ARBA00005964"/>
    </source>
</evidence>
<evidence type="ECO:0000256" key="14">
    <source>
        <dbReference type="ARBA" id="ARBA00024057"/>
    </source>
</evidence>
<evidence type="ECO:0000256" key="15">
    <source>
        <dbReference type="ARBA" id="ARBA00030653"/>
    </source>
</evidence>
<dbReference type="Gene3D" id="3.40.50.1820">
    <property type="entry name" value="alpha/beta hydrolase"/>
    <property type="match status" value="1"/>
</dbReference>
<feature type="region of interest" description="Disordered" evidence="17">
    <location>
        <begin position="260"/>
        <end position="348"/>
    </location>
</feature>
<protein>
    <recommendedName>
        <fullName evidence="6">Histone-lysine N-methyltransferase SET9</fullName>
        <ecNumber evidence="14">2.1.1.372</ecNumber>
    </recommendedName>
    <alternativeName>
        <fullName evidence="5">Histone-lysine N-methyltransferase set9</fullName>
    </alternativeName>
    <alternativeName>
        <fullName evidence="15">SET domain protein 9</fullName>
    </alternativeName>
</protein>
<feature type="region of interest" description="Disordered" evidence="17">
    <location>
        <begin position="432"/>
        <end position="451"/>
    </location>
</feature>
<keyword evidence="13" id="KW-0539">Nucleus</keyword>
<dbReference type="EMBL" id="BSYB01000020">
    <property type="protein sequence ID" value="GMG46665.1"/>
    <property type="molecule type" value="Genomic_DNA"/>
</dbReference>
<feature type="region of interest" description="Disordered" evidence="17">
    <location>
        <begin position="582"/>
        <end position="616"/>
    </location>
</feature>
<evidence type="ECO:0000256" key="13">
    <source>
        <dbReference type="ARBA" id="ARBA00023242"/>
    </source>
</evidence>
<evidence type="ECO:0000259" key="18">
    <source>
        <dbReference type="PROSITE" id="PS50280"/>
    </source>
</evidence>
<dbReference type="PROSITE" id="PS50280">
    <property type="entry name" value="SET"/>
    <property type="match status" value="1"/>
</dbReference>
<evidence type="ECO:0000256" key="11">
    <source>
        <dbReference type="ARBA" id="ARBA00022801"/>
    </source>
</evidence>
<dbReference type="InterPro" id="IPR041938">
    <property type="entry name" value="Hist-Lys_N-MTase_N"/>
</dbReference>
<keyword evidence="7" id="KW-0158">Chromosome</keyword>
<dbReference type="Pfam" id="PF00135">
    <property type="entry name" value="COesterase"/>
    <property type="match status" value="1"/>
</dbReference>
<evidence type="ECO:0000256" key="1">
    <source>
        <dbReference type="ARBA" id="ARBA00001984"/>
    </source>
</evidence>
<dbReference type="InterPro" id="IPR029058">
    <property type="entry name" value="AB_hydrolase_fold"/>
</dbReference>
<dbReference type="PROSITE" id="PS00122">
    <property type="entry name" value="CARBOXYLESTERASE_B_1"/>
    <property type="match status" value="1"/>
</dbReference>
<dbReference type="Pfam" id="PF00856">
    <property type="entry name" value="SET"/>
    <property type="match status" value="1"/>
</dbReference>
<dbReference type="InterPro" id="IPR025783">
    <property type="entry name" value="Set9_fungi"/>
</dbReference>
<reference evidence="19" key="1">
    <citation type="submission" date="2023-04" db="EMBL/GenBank/DDBJ databases">
        <title>Aspergillus oryzae var. brunneus NBRC 4377.</title>
        <authorList>
            <person name="Ichikawa N."/>
            <person name="Sato H."/>
            <person name="Tonouchi N."/>
        </authorList>
    </citation>
    <scope>NUCLEOTIDE SEQUENCE</scope>
    <source>
        <strain evidence="19">NBRC 4377</strain>
    </source>
</reference>
<evidence type="ECO:0000256" key="12">
    <source>
        <dbReference type="ARBA" id="ARBA00022853"/>
    </source>
</evidence>
<evidence type="ECO:0000256" key="2">
    <source>
        <dbReference type="ARBA" id="ARBA00004123"/>
    </source>
</evidence>
<evidence type="ECO:0000256" key="3">
    <source>
        <dbReference type="ARBA" id="ARBA00004286"/>
    </source>
</evidence>
<dbReference type="InterPro" id="IPR019826">
    <property type="entry name" value="Carboxylesterase_B_AS"/>
</dbReference>
<evidence type="ECO:0000256" key="10">
    <source>
        <dbReference type="ARBA" id="ARBA00022691"/>
    </source>
</evidence>
<dbReference type="Gene3D" id="2.170.270.10">
    <property type="entry name" value="SET domain"/>
    <property type="match status" value="1"/>
</dbReference>